<keyword evidence="2" id="KW-0812">Transmembrane</keyword>
<name>A0A075UYB2_9PSEU</name>
<dbReference type="KEGG" id="aja:AJAP_11280"/>
<dbReference type="STRING" id="208439.AJAP_11280"/>
<keyword evidence="2" id="KW-1133">Transmembrane helix</keyword>
<evidence type="ECO:0000313" key="4">
    <source>
        <dbReference type="Proteomes" id="UP000028492"/>
    </source>
</evidence>
<feature type="transmembrane region" description="Helical" evidence="2">
    <location>
        <begin position="49"/>
        <end position="71"/>
    </location>
</feature>
<reference evidence="3 4" key="1">
    <citation type="journal article" date="2014" name="J. Biotechnol.">
        <title>Complete genome sequence of the actinobacterium Amycolatopsis japonica MG417-CF17(T) (=DSM 44213T) producing (S,S)-N,N'-ethylenediaminedisuccinic acid.</title>
        <authorList>
            <person name="Stegmann E."/>
            <person name="Albersmeier A."/>
            <person name="Spohn M."/>
            <person name="Gert H."/>
            <person name="Weber T."/>
            <person name="Wohlleben W."/>
            <person name="Kalinowski J."/>
            <person name="Ruckert C."/>
        </authorList>
    </citation>
    <scope>NUCLEOTIDE SEQUENCE [LARGE SCALE GENOMIC DNA]</scope>
    <source>
        <strain evidence="4">MG417-CF17 (DSM 44213)</strain>
    </source>
</reference>
<protein>
    <submittedName>
        <fullName evidence="3">Putative membrane protein</fullName>
    </submittedName>
</protein>
<keyword evidence="4" id="KW-1185">Reference proteome</keyword>
<sequence length="291" mass="31315">MSLGTGEGPAEKHLRRRLGYRVTAVVSLIPVGGGVIGLAVQAFEKDPIWGFEGFFDEFALICVGLLVALFARHRARVHAGLAEAAPDDRRADDAALVAIDPERETAKLRLLGLRSAWIAPIWPAVFAAGVLLLVLGGSGEDGFGKLGVLPTAFGLVGSVGSLMSAAGWRARHRSVQATGWRPARATVRPDYEGLGNRLPPATYLTFDDGTETVVRSVGWSIRSCRRFRKNPGLRVWIGGEGANMVVLFPRGRVSRRPYAFPARPELVRSLSTQGCPEARRDSLSGKPALLD</sequence>
<keyword evidence="2" id="KW-0472">Membrane</keyword>
<proteinExistence type="predicted"/>
<evidence type="ECO:0000256" key="2">
    <source>
        <dbReference type="SAM" id="Phobius"/>
    </source>
</evidence>
<evidence type="ECO:0000256" key="1">
    <source>
        <dbReference type="SAM" id="MobiDB-lite"/>
    </source>
</evidence>
<dbReference type="RefSeq" id="WP_148311491.1">
    <property type="nucleotide sequence ID" value="NZ_CP008953.1"/>
</dbReference>
<feature type="transmembrane region" description="Helical" evidence="2">
    <location>
        <begin position="117"/>
        <end position="136"/>
    </location>
</feature>
<dbReference type="EMBL" id="CP008953">
    <property type="protein sequence ID" value="AIG75145.1"/>
    <property type="molecule type" value="Genomic_DNA"/>
</dbReference>
<dbReference type="Proteomes" id="UP000028492">
    <property type="component" value="Chromosome"/>
</dbReference>
<evidence type="ECO:0000313" key="3">
    <source>
        <dbReference type="EMBL" id="AIG75145.1"/>
    </source>
</evidence>
<accession>A0A075UYB2</accession>
<dbReference type="AlphaFoldDB" id="A0A075UYB2"/>
<gene>
    <name evidence="3" type="ORF">AJAP_11280</name>
</gene>
<feature type="transmembrane region" description="Helical" evidence="2">
    <location>
        <begin position="22"/>
        <end position="43"/>
    </location>
</feature>
<dbReference type="HOGENOM" id="CLU_955263_0_0_11"/>
<feature type="region of interest" description="Disordered" evidence="1">
    <location>
        <begin position="271"/>
        <end position="291"/>
    </location>
</feature>
<feature type="transmembrane region" description="Helical" evidence="2">
    <location>
        <begin position="148"/>
        <end position="168"/>
    </location>
</feature>
<organism evidence="3 4">
    <name type="scientific">Amycolatopsis japonica</name>
    <dbReference type="NCBI Taxonomy" id="208439"/>
    <lineage>
        <taxon>Bacteria</taxon>
        <taxon>Bacillati</taxon>
        <taxon>Actinomycetota</taxon>
        <taxon>Actinomycetes</taxon>
        <taxon>Pseudonocardiales</taxon>
        <taxon>Pseudonocardiaceae</taxon>
        <taxon>Amycolatopsis</taxon>
        <taxon>Amycolatopsis japonica group</taxon>
    </lineage>
</organism>